<accession>B8LNR1</accession>
<sequence length="56" mass="5921">MDAPSYQEMSYYEIIQTRNDEKGFSSPCAAAVAVSRPASAAVIYSVVAAFNSAGNI</sequence>
<dbReference type="AlphaFoldDB" id="B8LNR1"/>
<protein>
    <submittedName>
        <fullName evidence="1">Uncharacterized protein</fullName>
    </submittedName>
</protein>
<evidence type="ECO:0000313" key="1">
    <source>
        <dbReference type="EMBL" id="ABR17291.1"/>
    </source>
</evidence>
<dbReference type="EMBL" id="EF677469">
    <property type="protein sequence ID" value="ABR17291.1"/>
    <property type="molecule type" value="mRNA"/>
</dbReference>
<proteinExistence type="evidence at transcript level"/>
<organism evidence="1">
    <name type="scientific">Picea sitchensis</name>
    <name type="common">Sitka spruce</name>
    <name type="synonym">Pinus sitchensis</name>
    <dbReference type="NCBI Taxonomy" id="3332"/>
    <lineage>
        <taxon>Eukaryota</taxon>
        <taxon>Viridiplantae</taxon>
        <taxon>Streptophyta</taxon>
        <taxon>Embryophyta</taxon>
        <taxon>Tracheophyta</taxon>
        <taxon>Spermatophyta</taxon>
        <taxon>Pinopsida</taxon>
        <taxon>Pinidae</taxon>
        <taxon>Conifers I</taxon>
        <taxon>Pinales</taxon>
        <taxon>Pinaceae</taxon>
        <taxon>Picea</taxon>
    </lineage>
</organism>
<name>B8LNR1_PICSI</name>
<reference evidence="1" key="1">
    <citation type="submission" date="2007-06" db="EMBL/GenBank/DDBJ databases">
        <title>Full length cDNA sequences from Sitka Spruce (Picea sitchensis).</title>
        <authorList>
            <person name="Ralph S.G."/>
            <person name="Chun H.E."/>
            <person name="Liao N."/>
            <person name="Ali J."/>
            <person name="Reid K."/>
            <person name="Kolosova N."/>
            <person name="Cooper N."/>
            <person name="Cullis C."/>
            <person name="Jancsik S."/>
            <person name="Moore R."/>
            <person name="Mayo M."/>
            <person name="Wagner S."/>
            <person name="Holt R.A."/>
            <person name="Jones S.J.M."/>
            <person name="Marra M.A."/>
            <person name="Ritland C.E."/>
            <person name="Ritland K."/>
            <person name="Bohlmann J."/>
        </authorList>
    </citation>
    <scope>NUCLEOTIDE SEQUENCE</scope>
    <source>
        <tissue evidence="1">Green portion of the leader tissue</tissue>
    </source>
</reference>